<dbReference type="EMBL" id="JACHJW010000001">
    <property type="protein sequence ID" value="MBB4956650.1"/>
    <property type="molecule type" value="Genomic_DNA"/>
</dbReference>
<feature type="domain" description="UvrD-like helicase ATP-binding" evidence="7">
    <location>
        <begin position="208"/>
        <end position="554"/>
    </location>
</feature>
<dbReference type="PANTHER" id="PTHR11070">
    <property type="entry name" value="UVRD / RECB / PCRA DNA HELICASE FAMILY MEMBER"/>
    <property type="match status" value="1"/>
</dbReference>
<dbReference type="PROSITE" id="PS51198">
    <property type="entry name" value="UVRD_HELICASE_ATP_BIND"/>
    <property type="match status" value="1"/>
</dbReference>
<dbReference type="GO" id="GO:0043138">
    <property type="term" value="F:3'-5' DNA helicase activity"/>
    <property type="evidence" value="ECO:0007669"/>
    <property type="project" value="TreeGrafter"/>
</dbReference>
<feature type="region of interest" description="Disordered" evidence="6">
    <location>
        <begin position="1"/>
        <end position="23"/>
    </location>
</feature>
<comment type="caution">
    <text evidence="8">The sequence shown here is derived from an EMBL/GenBank/DDBJ whole genome shotgun (WGS) entry which is preliminary data.</text>
</comment>
<keyword evidence="3 5" id="KW-0347">Helicase</keyword>
<accession>A0A7W7SKU6</accession>
<dbReference type="PANTHER" id="PTHR11070:SF45">
    <property type="entry name" value="DNA 3'-5' HELICASE"/>
    <property type="match status" value="1"/>
</dbReference>
<dbReference type="GO" id="GO:0005829">
    <property type="term" value="C:cytosol"/>
    <property type="evidence" value="ECO:0007669"/>
    <property type="project" value="TreeGrafter"/>
</dbReference>
<keyword evidence="2 5" id="KW-0378">Hydrolase</keyword>
<organism evidence="8 9">
    <name type="scientific">Micromonospora polyrhachis</name>
    <dbReference type="NCBI Taxonomy" id="1282883"/>
    <lineage>
        <taxon>Bacteria</taxon>
        <taxon>Bacillati</taxon>
        <taxon>Actinomycetota</taxon>
        <taxon>Actinomycetes</taxon>
        <taxon>Micromonosporales</taxon>
        <taxon>Micromonosporaceae</taxon>
        <taxon>Micromonospora</taxon>
    </lineage>
</organism>
<dbReference type="GO" id="GO:0016787">
    <property type="term" value="F:hydrolase activity"/>
    <property type="evidence" value="ECO:0007669"/>
    <property type="project" value="UniProtKB-UniRule"/>
</dbReference>
<evidence type="ECO:0000313" key="9">
    <source>
        <dbReference type="Proteomes" id="UP000578819"/>
    </source>
</evidence>
<evidence type="ECO:0000259" key="7">
    <source>
        <dbReference type="PROSITE" id="PS51198"/>
    </source>
</evidence>
<dbReference type="GO" id="GO:0003677">
    <property type="term" value="F:DNA binding"/>
    <property type="evidence" value="ECO:0007669"/>
    <property type="project" value="InterPro"/>
</dbReference>
<feature type="binding site" evidence="5">
    <location>
        <begin position="229"/>
        <end position="236"/>
    </location>
    <ligand>
        <name>ATP</name>
        <dbReference type="ChEBI" id="CHEBI:30616"/>
    </ligand>
</feature>
<evidence type="ECO:0000256" key="3">
    <source>
        <dbReference type="ARBA" id="ARBA00022806"/>
    </source>
</evidence>
<dbReference type="Gene3D" id="3.40.50.300">
    <property type="entry name" value="P-loop containing nucleotide triphosphate hydrolases"/>
    <property type="match status" value="2"/>
</dbReference>
<dbReference type="InterPro" id="IPR000212">
    <property type="entry name" value="DNA_helicase_UvrD/REP"/>
</dbReference>
<dbReference type="RefSeq" id="WP_184532214.1">
    <property type="nucleotide sequence ID" value="NZ_JACHJW010000001.1"/>
</dbReference>
<dbReference type="Proteomes" id="UP000578819">
    <property type="component" value="Unassembled WGS sequence"/>
</dbReference>
<dbReference type="SUPFAM" id="SSF52540">
    <property type="entry name" value="P-loop containing nucleoside triphosphate hydrolases"/>
    <property type="match status" value="1"/>
</dbReference>
<name>A0A7W7SKU6_9ACTN</name>
<keyword evidence="4 5" id="KW-0067">ATP-binding</keyword>
<keyword evidence="9" id="KW-1185">Reference proteome</keyword>
<dbReference type="InterPro" id="IPR014016">
    <property type="entry name" value="UvrD-like_ATP-bd"/>
</dbReference>
<evidence type="ECO:0000256" key="6">
    <source>
        <dbReference type="SAM" id="MobiDB-lite"/>
    </source>
</evidence>
<evidence type="ECO:0000256" key="2">
    <source>
        <dbReference type="ARBA" id="ARBA00022801"/>
    </source>
</evidence>
<evidence type="ECO:0000256" key="1">
    <source>
        <dbReference type="ARBA" id="ARBA00022741"/>
    </source>
</evidence>
<dbReference type="InterPro" id="IPR027417">
    <property type="entry name" value="P-loop_NTPase"/>
</dbReference>
<sequence>MTPPDTRHRHRTPDPAAPDHDHQLDHQLADERRYLSAARAALDLLLDTTRMRVATGADIAGDGYTAETLGRMLRGQAKALAEEPDSPLYFGRLDFGSTREAGEHDGQRYYIGRRHLADPTGTPLVLDWRAPVSRAFYQASTTDPQGVRTRRRFGWTTRRNLPAELTGFEDEHLDRPAEHLPAEDELSGLVAAEIERPRIGPMRDIVATIQPEQDRLVRSGLEESLCVQGAPGTGKTAVGLHRAAYLLYTYPRRLNRTGVLVLGPNTAFIRYVSGVLPALGEVDIRQSTLDELLARQPARQPARAIDNASAAEVKHDVRMATVMHRALYAHLTEPTGPLTVPDGSYRWRVSTEALRRLTAEVRREGLPYSLGRERLRARTVALLQRHAETRETPGAAWVRRMSRCRPVTAFLDAVWPAVRPEELVASLLGEPAVLTRAADGVLTADEQATICRRRPVKARSAVWTSADLVLIDEAAGLIEHPEGFGHIVVDEAQDLSPMQCRAIARRSEHGSLTVLGDLAQATTPWAARTWPDQLVHLGKPKAPVLPLTTGFRVPAVVVGLANRLLAVLDVDVPPSRSLRTDGQLRIERVADLPAATVAAVRVALEQPGSVAVIATDRELPALTEALHTAGVDTTTADQADGSARVTVLPAALAKGLEYDHVVVVEPAAIVAAEPRGAHRLYVVLTRAVSRLDILHARPLPAPLEG</sequence>
<reference evidence="8 9" key="1">
    <citation type="submission" date="2020-08" db="EMBL/GenBank/DDBJ databases">
        <title>Sequencing the genomes of 1000 actinobacteria strains.</title>
        <authorList>
            <person name="Klenk H.-P."/>
        </authorList>
    </citation>
    <scope>NUCLEOTIDE SEQUENCE [LARGE SCALE GENOMIC DNA]</scope>
    <source>
        <strain evidence="8 9">DSM 45886</strain>
    </source>
</reference>
<gene>
    <name evidence="8" type="ORF">FHR38_000383</name>
</gene>
<evidence type="ECO:0000256" key="4">
    <source>
        <dbReference type="ARBA" id="ARBA00022840"/>
    </source>
</evidence>
<dbReference type="GO" id="GO:0005524">
    <property type="term" value="F:ATP binding"/>
    <property type="evidence" value="ECO:0007669"/>
    <property type="project" value="UniProtKB-UniRule"/>
</dbReference>
<protein>
    <submittedName>
        <fullName evidence="8">DNA helicase IV</fullName>
    </submittedName>
</protein>
<proteinExistence type="predicted"/>
<evidence type="ECO:0000313" key="8">
    <source>
        <dbReference type="EMBL" id="MBB4956650.1"/>
    </source>
</evidence>
<dbReference type="GO" id="GO:0000725">
    <property type="term" value="P:recombinational repair"/>
    <property type="evidence" value="ECO:0007669"/>
    <property type="project" value="TreeGrafter"/>
</dbReference>
<dbReference type="AlphaFoldDB" id="A0A7W7SKU6"/>
<keyword evidence="1 5" id="KW-0547">Nucleotide-binding</keyword>
<evidence type="ECO:0000256" key="5">
    <source>
        <dbReference type="PROSITE-ProRule" id="PRU00560"/>
    </source>
</evidence>